<proteinExistence type="predicted"/>
<dbReference type="PANTHER" id="PTHR36112:SF1">
    <property type="entry name" value="RIBOSOMAL RNA SMALL SUBUNIT METHYLTRANSFERASE J"/>
    <property type="match status" value="1"/>
</dbReference>
<dbReference type="InterPro" id="IPR007536">
    <property type="entry name" value="16SrRNA_methylTrfase_J"/>
</dbReference>
<dbReference type="InterPro" id="IPR029063">
    <property type="entry name" value="SAM-dependent_MTases_sf"/>
</dbReference>
<accession>W4QFI2</accession>
<evidence type="ECO:0000313" key="1">
    <source>
        <dbReference type="EMBL" id="GAE30841.1"/>
    </source>
</evidence>
<dbReference type="SUPFAM" id="SSF53335">
    <property type="entry name" value="S-adenosyl-L-methionine-dependent methyltransferases"/>
    <property type="match status" value="1"/>
</dbReference>
<dbReference type="OrthoDB" id="1653798at2"/>
<name>W4QFI2_9BACI</name>
<dbReference type="Proteomes" id="UP000018895">
    <property type="component" value="Unassembled WGS sequence"/>
</dbReference>
<dbReference type="CDD" id="cd02440">
    <property type="entry name" value="AdoMet_MTases"/>
    <property type="match status" value="1"/>
</dbReference>
<dbReference type="PANTHER" id="PTHR36112">
    <property type="entry name" value="RIBOSOMAL RNA SMALL SUBUNIT METHYLTRANSFERASE J"/>
    <property type="match status" value="1"/>
</dbReference>
<dbReference type="EMBL" id="BAUU01000014">
    <property type="protein sequence ID" value="GAE30841.1"/>
    <property type="molecule type" value="Genomic_DNA"/>
</dbReference>
<sequence>MIITTARKQIKTLANEAERISRDLDSNYFLRDDRSVTTLVNEYKEDVLIVGKDRLTLYPKDGGQPFFYHPNSAMFRVKQFLKTGYDPLVEVGRLQKGMNVLDCTLGLAADALVAKIAVGECGHVTGIEANHILAYLVRYGLHNWKDGHPYLLKAMKTIEVIHQSHFTFLQSCEDESYDVIYFDPMFESNIESIGLKGLKSFAVYDDLTFETIHEAKRVSKKRIILKDHFQSKRFERFGFHVVKRQHTTFRYGFIEK</sequence>
<dbReference type="GO" id="GO:0008990">
    <property type="term" value="F:rRNA (guanine-N2-)-methyltransferase activity"/>
    <property type="evidence" value="ECO:0007669"/>
    <property type="project" value="InterPro"/>
</dbReference>
<comment type="caution">
    <text evidence="1">The sequence shown here is derived from an EMBL/GenBank/DDBJ whole genome shotgun (WGS) entry which is preliminary data.</text>
</comment>
<keyword evidence="1" id="KW-0489">Methyltransferase</keyword>
<reference evidence="1" key="1">
    <citation type="journal article" date="2014" name="Genome Announc.">
        <title>Draft Genome Sequences of Three Alkaliphilic Bacillus Strains, Bacillus wakoensis JCM 9140T, Bacillus akibai JCM 9157T, and Bacillus hemicellulosilyticus JCM 9152T.</title>
        <authorList>
            <person name="Yuki M."/>
            <person name="Oshima K."/>
            <person name="Suda W."/>
            <person name="Oshida Y."/>
            <person name="Kitamura K."/>
            <person name="Iida T."/>
            <person name="Hattori M."/>
            <person name="Ohkuma M."/>
        </authorList>
    </citation>
    <scope>NUCLEOTIDE SEQUENCE [LARGE SCALE GENOMIC DNA]</scope>
    <source>
        <strain evidence="1">JCM 9152</strain>
    </source>
</reference>
<dbReference type="Pfam" id="PF04445">
    <property type="entry name" value="SAM_MT"/>
    <property type="match status" value="1"/>
</dbReference>
<dbReference type="AlphaFoldDB" id="W4QFI2"/>
<gene>
    <name evidence="1" type="ORF">JCM9152_2263</name>
</gene>
<evidence type="ECO:0000313" key="2">
    <source>
        <dbReference type="Proteomes" id="UP000018895"/>
    </source>
</evidence>
<organism evidence="1 2">
    <name type="scientific">Halalkalibacter hemicellulosilyticusJCM 9152</name>
    <dbReference type="NCBI Taxonomy" id="1236971"/>
    <lineage>
        <taxon>Bacteria</taxon>
        <taxon>Bacillati</taxon>
        <taxon>Bacillota</taxon>
        <taxon>Bacilli</taxon>
        <taxon>Bacillales</taxon>
        <taxon>Bacillaceae</taxon>
        <taxon>Halalkalibacter</taxon>
    </lineage>
</organism>
<dbReference type="Gene3D" id="3.40.50.150">
    <property type="entry name" value="Vaccinia Virus protein VP39"/>
    <property type="match status" value="1"/>
</dbReference>
<dbReference type="RefSeq" id="WP_035343860.1">
    <property type="nucleotide sequence ID" value="NZ_BAUU01000014.1"/>
</dbReference>
<dbReference type="STRING" id="1236971.JCM9152_2263"/>
<protein>
    <submittedName>
        <fullName evidence="1">L-isoD(D-D) O-methyltransferase</fullName>
    </submittedName>
</protein>
<keyword evidence="2" id="KW-1185">Reference proteome</keyword>
<keyword evidence="1" id="KW-0808">Transferase</keyword>